<dbReference type="PANTHER" id="PTHR34308:SF1">
    <property type="entry name" value="COBALAMIN BIOSYNTHESIS PROTEIN CBIB"/>
    <property type="match status" value="1"/>
</dbReference>
<dbReference type="Proteomes" id="UP000886889">
    <property type="component" value="Unassembled WGS sequence"/>
</dbReference>
<evidence type="ECO:0000313" key="11">
    <source>
        <dbReference type="Proteomes" id="UP000886889"/>
    </source>
</evidence>
<dbReference type="GO" id="GO:0009236">
    <property type="term" value="P:cobalamin biosynthetic process"/>
    <property type="evidence" value="ECO:0007669"/>
    <property type="project" value="UniProtKB-UniRule"/>
</dbReference>
<evidence type="ECO:0000256" key="5">
    <source>
        <dbReference type="ARBA" id="ARBA00022573"/>
    </source>
</evidence>
<dbReference type="GO" id="GO:0005886">
    <property type="term" value="C:plasma membrane"/>
    <property type="evidence" value="ECO:0007669"/>
    <property type="project" value="UniProtKB-SubCell"/>
</dbReference>
<dbReference type="AlphaFoldDB" id="A0A9D1T908"/>
<keyword evidence="7 9" id="KW-1133">Transmembrane helix</keyword>
<evidence type="ECO:0000256" key="6">
    <source>
        <dbReference type="ARBA" id="ARBA00022692"/>
    </source>
</evidence>
<protein>
    <recommendedName>
        <fullName evidence="9">Cobalamin biosynthesis protein CobD</fullName>
    </recommendedName>
</protein>
<keyword evidence="8 9" id="KW-0472">Membrane</keyword>
<evidence type="ECO:0000256" key="3">
    <source>
        <dbReference type="ARBA" id="ARBA00006263"/>
    </source>
</evidence>
<gene>
    <name evidence="9 10" type="primary">cobD</name>
    <name evidence="10" type="ORF">IAC80_08220</name>
</gene>
<evidence type="ECO:0000256" key="8">
    <source>
        <dbReference type="ARBA" id="ARBA00023136"/>
    </source>
</evidence>
<name>A0A9D1T908_9FIRM</name>
<comment type="similarity">
    <text evidence="3 9">Belongs to the CobD/CbiB family.</text>
</comment>
<comment type="caution">
    <text evidence="9">Lacks conserved residue(s) required for the propagation of feature annotation.</text>
</comment>
<dbReference type="GO" id="GO:0015420">
    <property type="term" value="F:ABC-type vitamin B12 transporter activity"/>
    <property type="evidence" value="ECO:0007669"/>
    <property type="project" value="UniProtKB-UniRule"/>
</dbReference>
<feature type="transmembrane region" description="Helical" evidence="9">
    <location>
        <begin position="160"/>
        <end position="178"/>
    </location>
</feature>
<dbReference type="InterPro" id="IPR004485">
    <property type="entry name" value="Cobalamin_biosynth_CobD/CbiB"/>
</dbReference>
<evidence type="ECO:0000256" key="9">
    <source>
        <dbReference type="HAMAP-Rule" id="MF_00024"/>
    </source>
</evidence>
<dbReference type="NCBIfam" id="TIGR00380">
    <property type="entry name" value="cobal_cbiB"/>
    <property type="match status" value="1"/>
</dbReference>
<evidence type="ECO:0000313" key="10">
    <source>
        <dbReference type="EMBL" id="HIV23905.1"/>
    </source>
</evidence>
<comment type="subcellular location">
    <subcellularLocation>
        <location evidence="1 9">Cell membrane</location>
        <topology evidence="1 9">Multi-pass membrane protein</topology>
    </subcellularLocation>
</comment>
<dbReference type="Pfam" id="PF03186">
    <property type="entry name" value="CobD_Cbib"/>
    <property type="match status" value="1"/>
</dbReference>
<feature type="transmembrane region" description="Helical" evidence="9">
    <location>
        <begin position="86"/>
        <end position="105"/>
    </location>
</feature>
<dbReference type="HAMAP" id="MF_00024">
    <property type="entry name" value="CobD_CbiB"/>
    <property type="match status" value="1"/>
</dbReference>
<reference evidence="10" key="2">
    <citation type="journal article" date="2021" name="PeerJ">
        <title>Extensive microbial diversity within the chicken gut microbiome revealed by metagenomics and culture.</title>
        <authorList>
            <person name="Gilroy R."/>
            <person name="Ravi A."/>
            <person name="Getino M."/>
            <person name="Pursley I."/>
            <person name="Horton D.L."/>
            <person name="Alikhan N.F."/>
            <person name="Baker D."/>
            <person name="Gharbi K."/>
            <person name="Hall N."/>
            <person name="Watson M."/>
            <person name="Adriaenssens E.M."/>
            <person name="Foster-Nyarko E."/>
            <person name="Jarju S."/>
            <person name="Secka A."/>
            <person name="Antonio M."/>
            <person name="Oren A."/>
            <person name="Chaudhuri R.R."/>
            <person name="La Ragione R."/>
            <person name="Hildebrand F."/>
            <person name="Pallen M.J."/>
        </authorList>
    </citation>
    <scope>NUCLEOTIDE SEQUENCE</scope>
    <source>
        <strain evidence="10">ChiBcec6-7307</strain>
    </source>
</reference>
<feature type="transmembrane region" description="Helical" evidence="9">
    <location>
        <begin position="59"/>
        <end position="80"/>
    </location>
</feature>
<keyword evidence="5 9" id="KW-0169">Cobalamin biosynthesis</keyword>
<dbReference type="GO" id="GO:0048472">
    <property type="term" value="F:threonine-phosphate decarboxylase activity"/>
    <property type="evidence" value="ECO:0007669"/>
    <property type="project" value="InterPro"/>
</dbReference>
<evidence type="ECO:0000256" key="1">
    <source>
        <dbReference type="ARBA" id="ARBA00004651"/>
    </source>
</evidence>
<evidence type="ECO:0000256" key="7">
    <source>
        <dbReference type="ARBA" id="ARBA00022989"/>
    </source>
</evidence>
<organism evidence="10 11">
    <name type="scientific">Candidatus Merdiplasma excrementigallinarum</name>
    <dbReference type="NCBI Taxonomy" id="2840864"/>
    <lineage>
        <taxon>Bacteria</taxon>
        <taxon>Bacillati</taxon>
        <taxon>Bacillota</taxon>
        <taxon>Clostridia</taxon>
        <taxon>Lachnospirales</taxon>
        <taxon>Lachnospiraceae</taxon>
        <taxon>Lachnospiraceae incertae sedis</taxon>
        <taxon>Candidatus Merdiplasma</taxon>
    </lineage>
</organism>
<sequence>MSEWTLLAVPAGFLLDLLAGDPHWLYHPVRLVGKLIEILEKALRRCFPKTEKGEKAAGLLLALLVPALTGGAAWGVLYLAGRVNPWLAFALEILMCYQLFAVRALKDESMKVYRALKKPDLSEARQAVSMIVGRDTDRLDEAGVTKAAVETVAENTSDGIIAPMLYMAVGGPVLGWIYKAVNTMDSMVGYKNETYLYFGRCAAKLDDLVNFIPARISAVMMMLACIPCRFDRRGAARIFRRDRFNHASPNSAQTEAVMAGALGVQLAGDAWYFGKRYKKKTIGDAGRPVEPEDIPRANRLLYVSAVLSLAVFLLVRWGILLWLHI</sequence>
<keyword evidence="4 9" id="KW-1003">Cell membrane</keyword>
<evidence type="ECO:0000256" key="4">
    <source>
        <dbReference type="ARBA" id="ARBA00022475"/>
    </source>
</evidence>
<comment type="pathway">
    <text evidence="2 9">Cofactor biosynthesis; adenosylcobalamin biosynthesis.</text>
</comment>
<reference evidence="10" key="1">
    <citation type="submission" date="2020-10" db="EMBL/GenBank/DDBJ databases">
        <authorList>
            <person name="Gilroy R."/>
        </authorList>
    </citation>
    <scope>NUCLEOTIDE SEQUENCE</scope>
    <source>
        <strain evidence="10">ChiBcec6-7307</strain>
    </source>
</reference>
<keyword evidence="6 9" id="KW-0812">Transmembrane</keyword>
<feature type="transmembrane region" description="Helical" evidence="9">
    <location>
        <begin position="300"/>
        <end position="323"/>
    </location>
</feature>
<comment type="caution">
    <text evidence="10">The sequence shown here is derived from an EMBL/GenBank/DDBJ whole genome shotgun (WGS) entry which is preliminary data.</text>
</comment>
<accession>A0A9D1T908</accession>
<proteinExistence type="inferred from homology"/>
<evidence type="ECO:0000256" key="2">
    <source>
        <dbReference type="ARBA" id="ARBA00004953"/>
    </source>
</evidence>
<comment type="function">
    <text evidence="9">Converts cobyric acid to cobinamide by the addition of aminopropanol on the F carboxylic group.</text>
</comment>
<dbReference type="EMBL" id="DVOS01000067">
    <property type="protein sequence ID" value="HIV23905.1"/>
    <property type="molecule type" value="Genomic_DNA"/>
</dbReference>
<dbReference type="PANTHER" id="PTHR34308">
    <property type="entry name" value="COBALAMIN BIOSYNTHESIS PROTEIN CBIB"/>
    <property type="match status" value="1"/>
</dbReference>